<reference evidence="3 4" key="1">
    <citation type="submission" date="2024-04" db="EMBL/GenBank/DDBJ databases">
        <title>Tritrichomonas musculus Genome.</title>
        <authorList>
            <person name="Alves-Ferreira E."/>
            <person name="Grigg M."/>
            <person name="Lorenzi H."/>
            <person name="Galac M."/>
        </authorList>
    </citation>
    <scope>NUCLEOTIDE SEQUENCE [LARGE SCALE GENOMIC DNA]</scope>
    <source>
        <strain evidence="3 4">EAF2021</strain>
    </source>
</reference>
<feature type="region of interest" description="Disordered" evidence="1">
    <location>
        <begin position="1"/>
        <end position="21"/>
    </location>
</feature>
<sequence>MSLDNIEMPLRPRPGFRPISRTNSVVNRDRQVETQTRNELETIPLAELIKKNGFGMKATNKKHEKDDENNEDNDEVVGDTNFEDAGEAADFVNVFKVYDEDTLREEGFENTNQYLKAEFNEEPPKRFGDKTRKSTPRWKPEETDFFYHVLSMCGTDFSMMSKFFTNRNRRMIVNKFHIEEQNNPERVKECLEHQEPLDLSLYATTVGIDEGSIVEDYKKNKSKLIQPLNNLVIQPRKFINSNSDSEKNNSSDELSDATEDEEPDHNSHITAQDSDENNDSDEIEGDLNF</sequence>
<dbReference type="PANTHER" id="PTHR22929">
    <property type="entry name" value="RNA POLYMERASE III TRANSCRIPTION INITIATION FACTOR B"/>
    <property type="match status" value="1"/>
</dbReference>
<keyword evidence="4" id="KW-1185">Reference proteome</keyword>
<dbReference type="SUPFAM" id="SSF46689">
    <property type="entry name" value="Homeodomain-like"/>
    <property type="match status" value="1"/>
</dbReference>
<dbReference type="InterPro" id="IPR039467">
    <property type="entry name" value="TFIIIB_B''_Myb"/>
</dbReference>
<dbReference type="EMBL" id="JAPFFF010000010">
    <property type="protein sequence ID" value="KAK8881710.1"/>
    <property type="molecule type" value="Genomic_DNA"/>
</dbReference>
<name>A0ABR2JSF2_9EUKA</name>
<evidence type="ECO:0000259" key="2">
    <source>
        <dbReference type="Pfam" id="PF15963"/>
    </source>
</evidence>
<organism evidence="3 4">
    <name type="scientific">Tritrichomonas musculus</name>
    <dbReference type="NCBI Taxonomy" id="1915356"/>
    <lineage>
        <taxon>Eukaryota</taxon>
        <taxon>Metamonada</taxon>
        <taxon>Parabasalia</taxon>
        <taxon>Tritrichomonadida</taxon>
        <taxon>Tritrichomonadidae</taxon>
        <taxon>Tritrichomonas</taxon>
    </lineage>
</organism>
<evidence type="ECO:0000256" key="1">
    <source>
        <dbReference type="SAM" id="MobiDB-lite"/>
    </source>
</evidence>
<dbReference type="PANTHER" id="PTHR22929:SF0">
    <property type="entry name" value="TRANSCRIPTION FACTOR TFIIIB COMPONENT B'' HOMOLOG"/>
    <property type="match status" value="1"/>
</dbReference>
<dbReference type="Pfam" id="PF15963">
    <property type="entry name" value="Myb_DNA-bind_7"/>
    <property type="match status" value="1"/>
</dbReference>
<gene>
    <name evidence="3" type="ORF">M9Y10_004470</name>
</gene>
<dbReference type="Proteomes" id="UP001470230">
    <property type="component" value="Unassembled WGS sequence"/>
</dbReference>
<feature type="compositionally biased region" description="Acidic residues" evidence="1">
    <location>
        <begin position="253"/>
        <end position="263"/>
    </location>
</feature>
<evidence type="ECO:0000313" key="4">
    <source>
        <dbReference type="Proteomes" id="UP001470230"/>
    </source>
</evidence>
<accession>A0ABR2JSF2</accession>
<feature type="region of interest" description="Disordered" evidence="1">
    <location>
        <begin position="239"/>
        <end position="289"/>
    </location>
</feature>
<protein>
    <submittedName>
        <fullName evidence="3">Transcription factor TFIIIB component B</fullName>
    </submittedName>
</protein>
<evidence type="ECO:0000313" key="3">
    <source>
        <dbReference type="EMBL" id="KAK8881710.1"/>
    </source>
</evidence>
<dbReference type="InterPro" id="IPR009057">
    <property type="entry name" value="Homeodomain-like_sf"/>
</dbReference>
<feature type="domain" description="Transcription factor TFIIIB component B'' Myb" evidence="2">
    <location>
        <begin position="131"/>
        <end position="206"/>
    </location>
</feature>
<proteinExistence type="predicted"/>
<feature type="compositionally biased region" description="Acidic residues" evidence="1">
    <location>
        <begin position="273"/>
        <end position="289"/>
    </location>
</feature>
<comment type="caution">
    <text evidence="3">The sequence shown here is derived from an EMBL/GenBank/DDBJ whole genome shotgun (WGS) entry which is preliminary data.</text>
</comment>